<accession>A0AAN9MUK3</accession>
<comment type="caution">
    <text evidence="1">The sequence shown here is derived from an EMBL/GenBank/DDBJ whole genome shotgun (WGS) entry which is preliminary data.</text>
</comment>
<dbReference type="Proteomes" id="UP001367508">
    <property type="component" value="Unassembled WGS sequence"/>
</dbReference>
<organism evidence="1 2">
    <name type="scientific">Canavalia gladiata</name>
    <name type="common">Sword bean</name>
    <name type="synonym">Dolichos gladiatus</name>
    <dbReference type="NCBI Taxonomy" id="3824"/>
    <lineage>
        <taxon>Eukaryota</taxon>
        <taxon>Viridiplantae</taxon>
        <taxon>Streptophyta</taxon>
        <taxon>Embryophyta</taxon>
        <taxon>Tracheophyta</taxon>
        <taxon>Spermatophyta</taxon>
        <taxon>Magnoliopsida</taxon>
        <taxon>eudicotyledons</taxon>
        <taxon>Gunneridae</taxon>
        <taxon>Pentapetalae</taxon>
        <taxon>rosids</taxon>
        <taxon>fabids</taxon>
        <taxon>Fabales</taxon>
        <taxon>Fabaceae</taxon>
        <taxon>Papilionoideae</taxon>
        <taxon>50 kb inversion clade</taxon>
        <taxon>NPAAA clade</taxon>
        <taxon>indigoferoid/millettioid clade</taxon>
        <taxon>Phaseoleae</taxon>
        <taxon>Canavalia</taxon>
    </lineage>
</organism>
<dbReference type="AlphaFoldDB" id="A0AAN9MUK3"/>
<name>A0AAN9MUK3_CANGL</name>
<keyword evidence="2" id="KW-1185">Reference proteome</keyword>
<dbReference type="EMBL" id="JAYMYQ010000001">
    <property type="protein sequence ID" value="KAK7361300.1"/>
    <property type="molecule type" value="Genomic_DNA"/>
</dbReference>
<evidence type="ECO:0000313" key="1">
    <source>
        <dbReference type="EMBL" id="KAK7361300.1"/>
    </source>
</evidence>
<sequence>MRGPSRLLSHSLSQFVPCKSGAEYYGELQCYKGGGHSSRLVPVKRRDDLLGLTMTWQPMNYGLRNSLRILTGDFFLFDIFWLSKEAWGPPYDF</sequence>
<reference evidence="1 2" key="1">
    <citation type="submission" date="2024-01" db="EMBL/GenBank/DDBJ databases">
        <title>The genomes of 5 underutilized Papilionoideae crops provide insights into root nodulation and disease resistanc.</title>
        <authorList>
            <person name="Jiang F."/>
        </authorList>
    </citation>
    <scope>NUCLEOTIDE SEQUENCE [LARGE SCALE GENOMIC DNA]</scope>
    <source>
        <strain evidence="1">LVBAO_FW01</strain>
        <tissue evidence="1">Leaves</tissue>
    </source>
</reference>
<protein>
    <submittedName>
        <fullName evidence="1">Uncharacterized protein</fullName>
    </submittedName>
</protein>
<gene>
    <name evidence="1" type="ORF">VNO77_03350</name>
</gene>
<proteinExistence type="predicted"/>
<evidence type="ECO:0000313" key="2">
    <source>
        <dbReference type="Proteomes" id="UP001367508"/>
    </source>
</evidence>